<dbReference type="PROSITE" id="PS00830">
    <property type="entry name" value="GREAB_2"/>
    <property type="match status" value="1"/>
</dbReference>
<evidence type="ECO:0000256" key="6">
    <source>
        <dbReference type="ARBA" id="ARBA00030776"/>
    </source>
</evidence>
<feature type="domain" description="Transcription elongation factor GreA/GreB C-terminal" evidence="7">
    <location>
        <begin position="98"/>
        <end position="170"/>
    </location>
</feature>
<dbReference type="InterPro" id="IPR022691">
    <property type="entry name" value="Tscrpt_elong_fac_GreA/B_N"/>
</dbReference>
<dbReference type="SUPFAM" id="SSF54534">
    <property type="entry name" value="FKBP-like"/>
    <property type="match status" value="1"/>
</dbReference>
<keyword evidence="9" id="KW-0251">Elongation factor</keyword>
<evidence type="ECO:0000256" key="5">
    <source>
        <dbReference type="ARBA" id="ARBA00023163"/>
    </source>
</evidence>
<dbReference type="InterPro" id="IPR023459">
    <property type="entry name" value="Tscrpt_elong_fac_GreA/B_fam"/>
</dbReference>
<dbReference type="PANTHER" id="PTHR30437">
    <property type="entry name" value="TRANSCRIPTION ELONGATION FACTOR GREA"/>
    <property type="match status" value="1"/>
</dbReference>
<protein>
    <recommendedName>
        <fullName evidence="2">Transcription elongation factor GreA</fullName>
    </recommendedName>
    <alternativeName>
        <fullName evidence="6">Transcript cleavage factor GreA</fullName>
    </alternativeName>
</protein>
<organism evidence="9 10">
    <name type="scientific">Candidatus Uhrbacteria bacterium GW2011_GWC2_41_11</name>
    <dbReference type="NCBI Taxonomy" id="1618985"/>
    <lineage>
        <taxon>Bacteria</taxon>
        <taxon>Candidatus Uhriibacteriota</taxon>
    </lineage>
</organism>
<dbReference type="GO" id="GO:0006354">
    <property type="term" value="P:DNA-templated transcription elongation"/>
    <property type="evidence" value="ECO:0007669"/>
    <property type="project" value="TreeGrafter"/>
</dbReference>
<dbReference type="Gene3D" id="3.10.50.30">
    <property type="entry name" value="Transcription elongation factor, GreA/GreB, C-terminal domain"/>
    <property type="match status" value="1"/>
</dbReference>
<dbReference type="PANTHER" id="PTHR30437:SF4">
    <property type="entry name" value="TRANSCRIPTION ELONGATION FACTOR GREA"/>
    <property type="match status" value="1"/>
</dbReference>
<dbReference type="Pfam" id="PF03449">
    <property type="entry name" value="GreA_GreB_N"/>
    <property type="match status" value="1"/>
</dbReference>
<evidence type="ECO:0000313" key="10">
    <source>
        <dbReference type="Proteomes" id="UP000034616"/>
    </source>
</evidence>
<gene>
    <name evidence="9" type="ORF">UU35_C0007G0058</name>
</gene>
<dbReference type="FunFam" id="1.10.287.180:FF:000001">
    <property type="entry name" value="Transcription elongation factor GreA"/>
    <property type="match status" value="1"/>
</dbReference>
<keyword evidence="5" id="KW-0804">Transcription</keyword>
<evidence type="ECO:0000256" key="1">
    <source>
        <dbReference type="ARBA" id="ARBA00008213"/>
    </source>
</evidence>
<keyword evidence="3" id="KW-0805">Transcription regulation</keyword>
<dbReference type="EMBL" id="LCAH01000007">
    <property type="protein sequence ID" value="KKR86912.1"/>
    <property type="molecule type" value="Genomic_DNA"/>
</dbReference>
<evidence type="ECO:0000313" key="9">
    <source>
        <dbReference type="EMBL" id="KKR86912.1"/>
    </source>
</evidence>
<evidence type="ECO:0000256" key="2">
    <source>
        <dbReference type="ARBA" id="ARBA00013729"/>
    </source>
</evidence>
<keyword evidence="4" id="KW-0238">DNA-binding</keyword>
<feature type="domain" description="Transcription elongation factor GreA/GreB N-terminal" evidence="8">
    <location>
        <begin position="22"/>
        <end position="91"/>
    </location>
</feature>
<dbReference type="GO" id="GO:0003677">
    <property type="term" value="F:DNA binding"/>
    <property type="evidence" value="ECO:0007669"/>
    <property type="project" value="UniProtKB-KW"/>
</dbReference>
<dbReference type="Gene3D" id="1.10.287.180">
    <property type="entry name" value="Transcription elongation factor, GreA/GreB, N-terminal domain"/>
    <property type="match status" value="1"/>
</dbReference>
<dbReference type="GO" id="GO:0032784">
    <property type="term" value="P:regulation of DNA-templated transcription elongation"/>
    <property type="evidence" value="ECO:0007669"/>
    <property type="project" value="InterPro"/>
</dbReference>
<dbReference type="Pfam" id="PF01272">
    <property type="entry name" value="GreA_GreB"/>
    <property type="match status" value="1"/>
</dbReference>
<comment type="similarity">
    <text evidence="1">Belongs to the GreA/GreB family.</text>
</comment>
<evidence type="ECO:0000259" key="8">
    <source>
        <dbReference type="Pfam" id="PF03449"/>
    </source>
</evidence>
<accession>A0A0G0XGQ5</accession>
<reference evidence="9 10" key="1">
    <citation type="journal article" date="2015" name="Nature">
        <title>rRNA introns, odd ribosomes, and small enigmatic genomes across a large radiation of phyla.</title>
        <authorList>
            <person name="Brown C.T."/>
            <person name="Hug L.A."/>
            <person name="Thomas B.C."/>
            <person name="Sharon I."/>
            <person name="Castelle C.J."/>
            <person name="Singh A."/>
            <person name="Wilkins M.J."/>
            <person name="Williams K.H."/>
            <person name="Banfield J.F."/>
        </authorList>
    </citation>
    <scope>NUCLEOTIDE SEQUENCE [LARGE SCALE GENOMIC DNA]</scope>
</reference>
<dbReference type="InterPro" id="IPR036805">
    <property type="entry name" value="Tscrpt_elong_fac_GreA/B_N_sf"/>
</dbReference>
<dbReference type="PIRSF" id="PIRSF006092">
    <property type="entry name" value="GreA_GreB"/>
    <property type="match status" value="1"/>
</dbReference>
<sequence length="171" mass="19621">MRLPIRKSEQLKQKAYDENTAFLTADGLERLKKVLHDLEDIQLPQAVQDVRRTGEFGDFSENAEYQEAKSRMRRLHSRIFSLKERIKHAVVIQQDKNKKGQVQLGSTVILEKDGQQKTYEIVGPQETDPLRGRISHVSPLGSAILGRKQGEEITILGTEKNETTYRIIRII</sequence>
<proteinExistence type="inferred from homology"/>
<dbReference type="Proteomes" id="UP000034616">
    <property type="component" value="Unassembled WGS sequence"/>
</dbReference>
<comment type="caution">
    <text evidence="9">The sequence shown here is derived from an EMBL/GenBank/DDBJ whole genome shotgun (WGS) entry which is preliminary data.</text>
</comment>
<evidence type="ECO:0000259" key="7">
    <source>
        <dbReference type="Pfam" id="PF01272"/>
    </source>
</evidence>
<name>A0A0G0XGQ5_9BACT</name>
<dbReference type="InterPro" id="IPR018151">
    <property type="entry name" value="TF_GreA/GreB_CS"/>
</dbReference>
<evidence type="ECO:0000256" key="4">
    <source>
        <dbReference type="ARBA" id="ARBA00023125"/>
    </source>
</evidence>
<dbReference type="InterPro" id="IPR036953">
    <property type="entry name" value="GreA/GreB_C_sf"/>
</dbReference>
<dbReference type="GO" id="GO:0070063">
    <property type="term" value="F:RNA polymerase binding"/>
    <property type="evidence" value="ECO:0007669"/>
    <property type="project" value="InterPro"/>
</dbReference>
<dbReference type="SUPFAM" id="SSF46557">
    <property type="entry name" value="GreA transcript cleavage protein, N-terminal domain"/>
    <property type="match status" value="1"/>
</dbReference>
<evidence type="ECO:0000256" key="3">
    <source>
        <dbReference type="ARBA" id="ARBA00023015"/>
    </source>
</evidence>
<dbReference type="InterPro" id="IPR001437">
    <property type="entry name" value="Tscrpt_elong_fac_GreA/B_C"/>
</dbReference>
<dbReference type="AlphaFoldDB" id="A0A0G0XGQ5"/>
<dbReference type="GO" id="GO:0003746">
    <property type="term" value="F:translation elongation factor activity"/>
    <property type="evidence" value="ECO:0007669"/>
    <property type="project" value="UniProtKB-KW"/>
</dbReference>
<keyword evidence="9" id="KW-0648">Protein biosynthesis</keyword>